<evidence type="ECO:0000313" key="1">
    <source>
        <dbReference type="EMBL" id="QPJ66319.1"/>
    </source>
</evidence>
<dbReference type="KEGG" id="nva:G3M78_13315"/>
<evidence type="ECO:0000313" key="2">
    <source>
        <dbReference type="Proteomes" id="UP000594464"/>
    </source>
</evidence>
<reference evidence="2" key="1">
    <citation type="submission" date="2020-02" db="EMBL/GenBank/DDBJ databases">
        <title>Genomic and physiological characterization of two novel Nitrospinaceae genera.</title>
        <authorList>
            <person name="Mueller A.J."/>
            <person name="Jung M.-Y."/>
            <person name="Strachan C.R."/>
            <person name="Herbold C.W."/>
            <person name="Kirkegaard R.H."/>
            <person name="Daims H."/>
        </authorList>
    </citation>
    <scope>NUCLEOTIDE SEQUENCE [LARGE SCALE GENOMIC DNA]</scope>
</reference>
<accession>A0A7T0G4F9</accession>
<dbReference type="EMBL" id="CP048620">
    <property type="protein sequence ID" value="QPJ66319.1"/>
    <property type="molecule type" value="Genomic_DNA"/>
</dbReference>
<sequence>MEKLEAVQKVLRFSTGVRKWCESEHSLFFDDFDEENVADEGTIIGDVADLIIEKGLDENILDGEDVQDFE</sequence>
<protein>
    <submittedName>
        <fullName evidence="1">Uncharacterized protein</fullName>
    </submittedName>
</protein>
<dbReference type="AlphaFoldDB" id="A0A7T0G4F9"/>
<gene>
    <name evidence="1" type="ORF">G3M78_13315</name>
</gene>
<name>A0A7T0G4F9_9BACT</name>
<organism evidence="1 2">
    <name type="scientific">Candidatus Nitrohelix vancouverensis</name>
    <dbReference type="NCBI Taxonomy" id="2705534"/>
    <lineage>
        <taxon>Bacteria</taxon>
        <taxon>Pseudomonadati</taxon>
        <taxon>Nitrospinota/Tectimicrobiota group</taxon>
        <taxon>Nitrospinota</taxon>
        <taxon>Nitrospinia</taxon>
        <taxon>Nitrospinales</taxon>
        <taxon>Nitrospinaceae</taxon>
        <taxon>Candidatus Nitrohelix</taxon>
    </lineage>
</organism>
<proteinExistence type="predicted"/>
<dbReference type="Proteomes" id="UP000594464">
    <property type="component" value="Chromosome"/>
</dbReference>